<dbReference type="Proteomes" id="UP001331761">
    <property type="component" value="Unassembled WGS sequence"/>
</dbReference>
<reference evidence="2 3" key="1">
    <citation type="submission" date="2019-10" db="EMBL/GenBank/DDBJ databases">
        <title>Assembly and Annotation for the nematode Trichostrongylus colubriformis.</title>
        <authorList>
            <person name="Martin J."/>
        </authorList>
    </citation>
    <scope>NUCLEOTIDE SEQUENCE [LARGE SCALE GENOMIC DNA]</scope>
    <source>
        <strain evidence="2">G859</strain>
        <tissue evidence="2">Whole worm</tissue>
    </source>
</reference>
<dbReference type="EMBL" id="WIXE01002131">
    <property type="protein sequence ID" value="KAK5985086.1"/>
    <property type="molecule type" value="Genomic_DNA"/>
</dbReference>
<gene>
    <name evidence="2" type="ORF">GCK32_018120</name>
</gene>
<name>A0AAN8FRC4_TRICO</name>
<evidence type="ECO:0000313" key="3">
    <source>
        <dbReference type="Proteomes" id="UP001331761"/>
    </source>
</evidence>
<dbReference type="AlphaFoldDB" id="A0AAN8FRC4"/>
<feature type="region of interest" description="Disordered" evidence="1">
    <location>
        <begin position="1"/>
        <end position="33"/>
    </location>
</feature>
<evidence type="ECO:0000313" key="2">
    <source>
        <dbReference type="EMBL" id="KAK5985086.1"/>
    </source>
</evidence>
<evidence type="ECO:0000256" key="1">
    <source>
        <dbReference type="SAM" id="MobiDB-lite"/>
    </source>
</evidence>
<comment type="caution">
    <text evidence="2">The sequence shown here is derived from an EMBL/GenBank/DDBJ whole genome shotgun (WGS) entry which is preliminary data.</text>
</comment>
<feature type="region of interest" description="Disordered" evidence="1">
    <location>
        <begin position="51"/>
        <end position="108"/>
    </location>
</feature>
<protein>
    <submittedName>
        <fullName evidence="2">Uncharacterized protein</fullName>
    </submittedName>
</protein>
<feature type="non-terminal residue" evidence="2">
    <location>
        <position position="1"/>
    </location>
</feature>
<organism evidence="2 3">
    <name type="scientific">Trichostrongylus colubriformis</name>
    <name type="common">Black scour worm</name>
    <dbReference type="NCBI Taxonomy" id="6319"/>
    <lineage>
        <taxon>Eukaryota</taxon>
        <taxon>Metazoa</taxon>
        <taxon>Ecdysozoa</taxon>
        <taxon>Nematoda</taxon>
        <taxon>Chromadorea</taxon>
        <taxon>Rhabditida</taxon>
        <taxon>Rhabditina</taxon>
        <taxon>Rhabditomorpha</taxon>
        <taxon>Strongyloidea</taxon>
        <taxon>Trichostrongylidae</taxon>
        <taxon>Trichostrongylus</taxon>
    </lineage>
</organism>
<proteinExistence type="predicted"/>
<keyword evidence="3" id="KW-1185">Reference proteome</keyword>
<accession>A0AAN8FRC4</accession>
<sequence length="108" mass="11987">VEEPNEHLNRAPSRINSEESATLPEPPTADVRVVSSTAPPRLSFEKAFDDIPTKVPQGHGRRERIGPVSPHGSLADVNPSGFRRLHLPGEIDEPPLRQRRGHIPERLN</sequence>